<reference evidence="1" key="1">
    <citation type="submission" date="2022-06" db="EMBL/GenBank/DDBJ databases">
        <title>Vallitalea longa sp. nov., an anaerobic bacterium isolated from marine sediment.</title>
        <authorList>
            <person name="Hirano S."/>
            <person name="Terahara T."/>
            <person name="Mori K."/>
            <person name="Hamada M."/>
            <person name="Matsumoto R."/>
            <person name="Kobayashi T."/>
        </authorList>
    </citation>
    <scope>NUCLEOTIDE SEQUENCE</scope>
    <source>
        <strain evidence="1">SH18-1</strain>
    </source>
</reference>
<keyword evidence="2" id="KW-1185">Reference proteome</keyword>
<dbReference type="RefSeq" id="WP_281819803.1">
    <property type="nucleotide sequence ID" value="NZ_BRLB01000031.1"/>
</dbReference>
<evidence type="ECO:0000313" key="2">
    <source>
        <dbReference type="Proteomes" id="UP001144256"/>
    </source>
</evidence>
<dbReference type="EMBL" id="BRLB01000031">
    <property type="protein sequence ID" value="GKX32317.1"/>
    <property type="molecule type" value="Genomic_DNA"/>
</dbReference>
<evidence type="ECO:0000313" key="1">
    <source>
        <dbReference type="EMBL" id="GKX32317.1"/>
    </source>
</evidence>
<name>A0A9W5YE67_9FIRM</name>
<comment type="caution">
    <text evidence="1">The sequence shown here is derived from an EMBL/GenBank/DDBJ whole genome shotgun (WGS) entry which is preliminary data.</text>
</comment>
<dbReference type="AlphaFoldDB" id="A0A9W5YE67"/>
<organism evidence="1 2">
    <name type="scientific">Vallitalea longa</name>
    <dbReference type="NCBI Taxonomy" id="2936439"/>
    <lineage>
        <taxon>Bacteria</taxon>
        <taxon>Bacillati</taxon>
        <taxon>Bacillota</taxon>
        <taxon>Clostridia</taxon>
        <taxon>Lachnospirales</taxon>
        <taxon>Vallitaleaceae</taxon>
        <taxon>Vallitalea</taxon>
    </lineage>
</organism>
<protein>
    <submittedName>
        <fullName evidence="1">Uncharacterized protein</fullName>
    </submittedName>
</protein>
<accession>A0A9W5YE67</accession>
<dbReference type="Proteomes" id="UP001144256">
    <property type="component" value="Unassembled WGS sequence"/>
</dbReference>
<gene>
    <name evidence="1" type="ORF">SH1V18_47970</name>
</gene>
<sequence>MKIKKFINKINRNQENKKEYNKKELTMKTKDFMSFCVRGKAIEGKVAFNLSENFINEYL</sequence>
<proteinExistence type="predicted"/>